<dbReference type="SUPFAM" id="SSF53474">
    <property type="entry name" value="alpha/beta-Hydrolases"/>
    <property type="match status" value="1"/>
</dbReference>
<dbReference type="AlphaFoldDB" id="A0A024QF77"/>
<name>A0A024QF77_9BACI</name>
<dbReference type="RefSeq" id="WP_021290534.1">
    <property type="nucleotide sequence ID" value="NZ_BNER01000009.1"/>
</dbReference>
<evidence type="ECO:0000256" key="1">
    <source>
        <dbReference type="ARBA" id="ARBA00005622"/>
    </source>
</evidence>
<dbReference type="GO" id="GO:0016788">
    <property type="term" value="F:hydrolase activity, acting on ester bonds"/>
    <property type="evidence" value="ECO:0007669"/>
    <property type="project" value="TreeGrafter"/>
</dbReference>
<evidence type="ECO:0000256" key="2">
    <source>
        <dbReference type="ARBA" id="ARBA00022801"/>
    </source>
</evidence>
<comment type="caution">
    <text evidence="3">The sequence shown here is derived from an EMBL/GenBank/DDBJ whole genome shotgun (WGS) entry which is preliminary data.</text>
</comment>
<dbReference type="Pfam" id="PF00756">
    <property type="entry name" value="Esterase"/>
    <property type="match status" value="1"/>
</dbReference>
<reference evidence="3 4" key="1">
    <citation type="submission" date="2014-03" db="EMBL/GenBank/DDBJ databases">
        <authorList>
            <person name="Urmite Genomes U."/>
        </authorList>
    </citation>
    <scope>NUCLEOTIDE SEQUENCE [LARGE SCALE GENOMIC DNA]</scope>
    <source>
        <strain evidence="3 4">Vm-5</strain>
    </source>
</reference>
<reference evidence="4" key="2">
    <citation type="submission" date="2014-05" db="EMBL/GenBank/DDBJ databases">
        <title>Draft genome sequence of Virgibacillus massiliensis Vm-5.</title>
        <authorList>
            <person name="Khelaifia S."/>
            <person name="Croce O."/>
            <person name="Lagier J.C."/>
            <person name="Raoult D."/>
        </authorList>
    </citation>
    <scope>NUCLEOTIDE SEQUENCE [LARGE SCALE GENOMIC DNA]</scope>
    <source>
        <strain evidence="4">Vm-5</strain>
    </source>
</reference>
<organism evidence="3 4">
    <name type="scientific">Virgibacillus massiliensis</name>
    <dbReference type="NCBI Taxonomy" id="1462526"/>
    <lineage>
        <taxon>Bacteria</taxon>
        <taxon>Bacillati</taxon>
        <taxon>Bacillota</taxon>
        <taxon>Bacilli</taxon>
        <taxon>Bacillales</taxon>
        <taxon>Bacillaceae</taxon>
        <taxon>Virgibacillus</taxon>
    </lineage>
</organism>
<dbReference type="InterPro" id="IPR052558">
    <property type="entry name" value="Siderophore_Hydrolase_D"/>
</dbReference>
<gene>
    <name evidence="3" type="primary">besA</name>
    <name evidence="3" type="ORF">BN990_03553</name>
</gene>
<accession>A0A024QF77</accession>
<comment type="similarity">
    <text evidence="1">Belongs to the esterase D family.</text>
</comment>
<dbReference type="Gene3D" id="3.40.50.1820">
    <property type="entry name" value="alpha/beta hydrolase"/>
    <property type="match status" value="1"/>
</dbReference>
<dbReference type="STRING" id="1462526.BN990_03553"/>
<dbReference type="Proteomes" id="UP000028875">
    <property type="component" value="Unassembled WGS sequence"/>
</dbReference>
<proteinExistence type="inferred from homology"/>
<keyword evidence="2" id="KW-0378">Hydrolase</keyword>
<dbReference type="InterPro" id="IPR000801">
    <property type="entry name" value="Esterase-like"/>
</dbReference>
<evidence type="ECO:0000313" key="4">
    <source>
        <dbReference type="Proteomes" id="UP000028875"/>
    </source>
</evidence>
<dbReference type="InterPro" id="IPR029058">
    <property type="entry name" value="AB_hydrolase_fold"/>
</dbReference>
<dbReference type="PANTHER" id="PTHR40841:SF2">
    <property type="entry name" value="SIDEROPHORE-DEGRADING ESTERASE (EUROFUNG)"/>
    <property type="match status" value="1"/>
</dbReference>
<dbReference type="EMBL" id="CCDP010000002">
    <property type="protein sequence ID" value="CDQ41198.1"/>
    <property type="molecule type" value="Genomic_DNA"/>
</dbReference>
<protein>
    <submittedName>
        <fullName evidence="3">Ferri-bacillibactin esterase BesA</fullName>
    </submittedName>
</protein>
<dbReference type="eggNOG" id="COG2819">
    <property type="taxonomic scope" value="Bacteria"/>
</dbReference>
<sequence length="268" mass="30496">MVQYTTSPVTTWRAENWSMTSKQGHSYEMYISIPKQPAPPTGYPVIYVLDGNAFFHTFQEAVKVQSVRSQKTGIVPMVVVGIGYPVEEAFASSYRMYDFTPPTKISDLPAKPDGNKWPENGGAEEFMMFINQELKPAVEEHVSINREKQTLFGHSLGGLFALQVLFSRMNSFQSFFITSPSIWWNNRSIIDQEKEWLDGINDTENLRLFMAVGELEKDHMINDARNFSGRLKQIEGKGISSVYYEVEEENHVSVVPTVLSKAMRFIGQ</sequence>
<dbReference type="PANTHER" id="PTHR40841">
    <property type="entry name" value="SIDEROPHORE TRIACETYLFUSARININE C ESTERASE"/>
    <property type="match status" value="1"/>
</dbReference>
<keyword evidence="4" id="KW-1185">Reference proteome</keyword>
<dbReference type="OrthoDB" id="9784036at2"/>
<evidence type="ECO:0000313" key="3">
    <source>
        <dbReference type="EMBL" id="CDQ41198.1"/>
    </source>
</evidence>